<evidence type="ECO:0000313" key="2">
    <source>
        <dbReference type="Proteomes" id="UP000324897"/>
    </source>
</evidence>
<dbReference type="PANTHER" id="PTHR34223">
    <property type="entry name" value="OS11G0201299 PROTEIN"/>
    <property type="match status" value="1"/>
</dbReference>
<dbReference type="OrthoDB" id="719173at2759"/>
<dbReference type="InterPro" id="IPR032675">
    <property type="entry name" value="LRR_dom_sf"/>
</dbReference>
<dbReference type="Gene3D" id="3.80.10.10">
    <property type="entry name" value="Ribonuclease Inhibitor"/>
    <property type="match status" value="1"/>
</dbReference>
<keyword evidence="2" id="KW-1185">Reference proteome</keyword>
<evidence type="ECO:0008006" key="3">
    <source>
        <dbReference type="Google" id="ProtNLM"/>
    </source>
</evidence>
<dbReference type="Gramene" id="TVU14414">
    <property type="protein sequence ID" value="TVU14414"/>
    <property type="gene ID" value="EJB05_37881"/>
</dbReference>
<protein>
    <recommendedName>
        <fullName evidence="3">FBD domain-containing protein</fullName>
    </recommendedName>
</protein>
<comment type="caution">
    <text evidence="1">The sequence shown here is derived from an EMBL/GenBank/DDBJ whole genome shotgun (WGS) entry which is preliminary data.</text>
</comment>
<evidence type="ECO:0000313" key="1">
    <source>
        <dbReference type="EMBL" id="TVU14414.1"/>
    </source>
</evidence>
<proteinExistence type="predicted"/>
<dbReference type="Proteomes" id="UP000324897">
    <property type="component" value="Unassembled WGS sequence"/>
</dbReference>
<dbReference type="SUPFAM" id="SSF52047">
    <property type="entry name" value="RNI-like"/>
    <property type="match status" value="1"/>
</dbReference>
<dbReference type="InterPro" id="IPR053197">
    <property type="entry name" value="F-box_SCFL_complex_component"/>
</dbReference>
<dbReference type="PANTHER" id="PTHR34223:SF99">
    <property type="entry name" value="OS04G0440200 PROTEIN"/>
    <property type="match status" value="1"/>
</dbReference>
<dbReference type="EMBL" id="RWGY01000031">
    <property type="protein sequence ID" value="TVU14414.1"/>
    <property type="molecule type" value="Genomic_DNA"/>
</dbReference>
<sequence>MCSPAALDVACGINLPSVAPGSRHLTRLRLDGVTVGDGVMEQLGALFPVLEDLELWDCSYPTSARVTSDTLRYLAVGDRQKRFDAAPLVAISAPRLATLRLHVHTGRELNRMPWLVKIRSDYAFARNAAFLKSLRELLLASAAGASCVELSGLSTACVVSQVVEKKDCAVQAERFVTVPLLQAIFDEVQKPPVFSNLRRLVLAECDLGDDLRPLWRFLQNTPALDDLYLRHCKLPDGLKRERKGGKNMPGVAPNLKLVQIESNAKHAPNFHEVISDISRELQTATVHVIRV</sequence>
<feature type="non-terminal residue" evidence="1">
    <location>
        <position position="1"/>
    </location>
</feature>
<dbReference type="AlphaFoldDB" id="A0A5J9TST8"/>
<reference evidence="1 2" key="1">
    <citation type="journal article" date="2019" name="Sci. Rep.">
        <title>A high-quality genome of Eragrostis curvula grass provides insights into Poaceae evolution and supports new strategies to enhance forage quality.</title>
        <authorList>
            <person name="Carballo J."/>
            <person name="Santos B.A.C.M."/>
            <person name="Zappacosta D."/>
            <person name="Garbus I."/>
            <person name="Selva J.P."/>
            <person name="Gallo C.A."/>
            <person name="Diaz A."/>
            <person name="Albertini E."/>
            <person name="Caccamo M."/>
            <person name="Echenique V."/>
        </authorList>
    </citation>
    <scope>NUCLEOTIDE SEQUENCE [LARGE SCALE GENOMIC DNA]</scope>
    <source>
        <strain evidence="2">cv. Victoria</strain>
        <tissue evidence="1">Leaf</tissue>
    </source>
</reference>
<organism evidence="1 2">
    <name type="scientific">Eragrostis curvula</name>
    <name type="common">weeping love grass</name>
    <dbReference type="NCBI Taxonomy" id="38414"/>
    <lineage>
        <taxon>Eukaryota</taxon>
        <taxon>Viridiplantae</taxon>
        <taxon>Streptophyta</taxon>
        <taxon>Embryophyta</taxon>
        <taxon>Tracheophyta</taxon>
        <taxon>Spermatophyta</taxon>
        <taxon>Magnoliopsida</taxon>
        <taxon>Liliopsida</taxon>
        <taxon>Poales</taxon>
        <taxon>Poaceae</taxon>
        <taxon>PACMAD clade</taxon>
        <taxon>Chloridoideae</taxon>
        <taxon>Eragrostideae</taxon>
        <taxon>Eragrostidinae</taxon>
        <taxon>Eragrostis</taxon>
    </lineage>
</organism>
<name>A0A5J9TST8_9POAL</name>
<gene>
    <name evidence="1" type="ORF">EJB05_37881</name>
</gene>
<accession>A0A5J9TST8</accession>